<reference evidence="2 3" key="1">
    <citation type="submission" date="2019-07" db="EMBL/GenBank/DDBJ databases">
        <title>De Novo Assembly of kiwifruit Actinidia rufa.</title>
        <authorList>
            <person name="Sugita-Konishi S."/>
            <person name="Sato K."/>
            <person name="Mori E."/>
            <person name="Abe Y."/>
            <person name="Kisaki G."/>
            <person name="Hamano K."/>
            <person name="Suezawa K."/>
            <person name="Otani M."/>
            <person name="Fukuda T."/>
            <person name="Manabe T."/>
            <person name="Gomi K."/>
            <person name="Tabuchi M."/>
            <person name="Akimitsu K."/>
            <person name="Kataoka I."/>
        </authorList>
    </citation>
    <scope>NUCLEOTIDE SEQUENCE [LARGE SCALE GENOMIC DNA]</scope>
    <source>
        <strain evidence="3">cv. Fuchu</strain>
    </source>
</reference>
<keyword evidence="3" id="KW-1185">Reference proteome</keyword>
<protein>
    <submittedName>
        <fullName evidence="2">Uncharacterized protein</fullName>
    </submittedName>
</protein>
<feature type="transmembrane region" description="Helical" evidence="1">
    <location>
        <begin position="125"/>
        <end position="147"/>
    </location>
</feature>
<feature type="transmembrane region" description="Helical" evidence="1">
    <location>
        <begin position="20"/>
        <end position="43"/>
    </location>
</feature>
<sequence>MLPTVPSERFALISVPSLSVATNLPIVILVFLSLVTIRISYIMITANDLITLERLLGIFMAVLFEDEVVVQALQRVFKFLAGLQDEYDQVWHHILNIDPIPSLTLLQNEESRRGVMLPTVPSERFALISVPSLSVTTNLPIVILVFLSLVTIRISYIMITASDLITLERLLGIFMAILFEDEVVVQALQVAVVVVLVLIIL</sequence>
<feature type="transmembrane region" description="Helical" evidence="1">
    <location>
        <begin position="154"/>
        <end position="177"/>
    </location>
</feature>
<evidence type="ECO:0000256" key="1">
    <source>
        <dbReference type="SAM" id="Phobius"/>
    </source>
</evidence>
<name>A0A7J0EPU1_9ERIC</name>
<feature type="transmembrane region" description="Helical" evidence="1">
    <location>
        <begin position="55"/>
        <end position="73"/>
    </location>
</feature>
<comment type="caution">
    <text evidence="2">The sequence shown here is derived from an EMBL/GenBank/DDBJ whole genome shotgun (WGS) entry which is preliminary data.</text>
</comment>
<dbReference type="AlphaFoldDB" id="A0A7J0EPU1"/>
<keyword evidence="1" id="KW-0472">Membrane</keyword>
<accession>A0A7J0EPU1</accession>
<dbReference type="Proteomes" id="UP000585474">
    <property type="component" value="Unassembled WGS sequence"/>
</dbReference>
<organism evidence="2 3">
    <name type="scientific">Actinidia rufa</name>
    <dbReference type="NCBI Taxonomy" id="165716"/>
    <lineage>
        <taxon>Eukaryota</taxon>
        <taxon>Viridiplantae</taxon>
        <taxon>Streptophyta</taxon>
        <taxon>Embryophyta</taxon>
        <taxon>Tracheophyta</taxon>
        <taxon>Spermatophyta</taxon>
        <taxon>Magnoliopsida</taxon>
        <taxon>eudicotyledons</taxon>
        <taxon>Gunneridae</taxon>
        <taxon>Pentapetalae</taxon>
        <taxon>asterids</taxon>
        <taxon>Ericales</taxon>
        <taxon>Actinidiaceae</taxon>
        <taxon>Actinidia</taxon>
    </lineage>
</organism>
<dbReference type="EMBL" id="BJWL01000006">
    <property type="protein sequence ID" value="GFY88494.1"/>
    <property type="molecule type" value="Genomic_DNA"/>
</dbReference>
<gene>
    <name evidence="2" type="ORF">Acr_06g0004340</name>
</gene>
<keyword evidence="1" id="KW-0812">Transmembrane</keyword>
<evidence type="ECO:0000313" key="2">
    <source>
        <dbReference type="EMBL" id="GFY88494.1"/>
    </source>
</evidence>
<feature type="transmembrane region" description="Helical" evidence="1">
    <location>
        <begin position="183"/>
        <end position="200"/>
    </location>
</feature>
<proteinExistence type="predicted"/>
<keyword evidence="1" id="KW-1133">Transmembrane helix</keyword>
<evidence type="ECO:0000313" key="3">
    <source>
        <dbReference type="Proteomes" id="UP000585474"/>
    </source>
</evidence>
<dbReference type="OrthoDB" id="1746033at2759"/>